<dbReference type="EMBL" id="BAOU01000030">
    <property type="protein sequence ID" value="GAD05514.1"/>
    <property type="molecule type" value="Genomic_DNA"/>
</dbReference>
<organism evidence="2 3">
    <name type="scientific">Porphyromonas crevioricanis JCM 15906</name>
    <dbReference type="NCBI Taxonomy" id="1305617"/>
    <lineage>
        <taxon>Bacteria</taxon>
        <taxon>Pseudomonadati</taxon>
        <taxon>Bacteroidota</taxon>
        <taxon>Bacteroidia</taxon>
        <taxon>Bacteroidales</taxon>
        <taxon>Porphyromonadaceae</taxon>
        <taxon>Porphyromonas</taxon>
    </lineage>
</organism>
<name>T1DSZ8_9PORP</name>
<reference evidence="3" key="1">
    <citation type="journal article" date="2013" name="Genome">
        <title>Draft Genome Sequences of Porphyromonas crevioricanis JCM 15906T and Porphyromonas cansulci JCM 13913T Isolated from a Canine Oral Cavity.</title>
        <authorList>
            <person name="Sakamoto M."/>
            <person name="Tanaka N."/>
            <person name="Shiwa Y."/>
            <person name="Yoshikawa H."/>
            <person name="Ohkuma M."/>
        </authorList>
    </citation>
    <scope>NUCLEOTIDE SEQUENCE [LARGE SCALE GENOMIC DNA]</scope>
    <source>
        <strain evidence="3">JCM 15906</strain>
    </source>
</reference>
<evidence type="ECO:0000256" key="1">
    <source>
        <dbReference type="SAM" id="MobiDB-lite"/>
    </source>
</evidence>
<feature type="compositionally biased region" description="Polar residues" evidence="1">
    <location>
        <begin position="21"/>
        <end position="36"/>
    </location>
</feature>
<evidence type="ECO:0000313" key="2">
    <source>
        <dbReference type="EMBL" id="GAD05514.1"/>
    </source>
</evidence>
<feature type="compositionally biased region" description="Basic residues" evidence="1">
    <location>
        <begin position="11"/>
        <end position="20"/>
    </location>
</feature>
<comment type="caution">
    <text evidence="2">The sequence shown here is derived from an EMBL/GenBank/DDBJ whole genome shotgun (WGS) entry which is preliminary data.</text>
</comment>
<evidence type="ECO:0000313" key="3">
    <source>
        <dbReference type="Proteomes" id="UP000018031"/>
    </source>
</evidence>
<dbReference type="AlphaFoldDB" id="T1DSZ8"/>
<gene>
    <name evidence="2" type="ORF">PORCRE_1218</name>
</gene>
<feature type="region of interest" description="Disordered" evidence="1">
    <location>
        <begin position="1"/>
        <end position="55"/>
    </location>
</feature>
<reference evidence="2 3" key="2">
    <citation type="journal article" date="2013" name="Genome Announc.">
        <title>Draft Genome Sequences of Porphyromonas crevioricanis JCM 15906T and Porphyromonas cansulci JCM 13913T Isolated from a Canine Oral Cavity.</title>
        <authorList>
            <person name="Sakamoto M."/>
            <person name="Tanaka N."/>
            <person name="Shiwa Y."/>
            <person name="Yoshikawa H."/>
            <person name="Ohkuma M."/>
        </authorList>
    </citation>
    <scope>NUCLEOTIDE SEQUENCE [LARGE SCALE GENOMIC DNA]</scope>
    <source>
        <strain evidence="2 3">JCM 15906</strain>
    </source>
</reference>
<accession>T1DSZ8</accession>
<sequence>MDKENENQARPLHKNKKKRTLANSQKQLRAKTTTMKSNKKDKRREDVITGRLISG</sequence>
<protein>
    <submittedName>
        <fullName evidence="2">Uncharacterized protein</fullName>
    </submittedName>
</protein>
<dbReference type="Proteomes" id="UP000018031">
    <property type="component" value="Unassembled WGS sequence"/>
</dbReference>
<proteinExistence type="predicted"/>